<keyword evidence="9" id="KW-0961">Cell wall biogenesis/degradation</keyword>
<dbReference type="PANTHER" id="PTHR22914">
    <property type="entry name" value="CHITIN SYNTHASE"/>
    <property type="match status" value="1"/>
</dbReference>
<accession>A0AAD1UM52</accession>
<keyword evidence="3" id="KW-1003">Cell membrane</keyword>
<dbReference type="PANTHER" id="PTHR22914:SF9">
    <property type="entry name" value="CHITIN SYNTHASE 1"/>
    <property type="match status" value="1"/>
</dbReference>
<dbReference type="EC" id="2.4.1.16" evidence="2"/>
<keyword evidence="4" id="KW-0328">Glycosyltransferase</keyword>
<dbReference type="GO" id="GO:0004100">
    <property type="term" value="F:chitin synthase activity"/>
    <property type="evidence" value="ECO:0007669"/>
    <property type="project" value="UniProtKB-EC"/>
</dbReference>
<comment type="subcellular location">
    <subcellularLocation>
        <location evidence="1">Cell membrane</location>
        <topology evidence="1">Multi-pass membrane protein</topology>
    </subcellularLocation>
</comment>
<proteinExistence type="predicted"/>
<name>A0AAD1UM52_EUPCR</name>
<dbReference type="Pfam" id="PF01644">
    <property type="entry name" value="Chitin_synth_1"/>
    <property type="match status" value="1"/>
</dbReference>
<dbReference type="SUPFAM" id="SSF53448">
    <property type="entry name" value="Nucleotide-diphospho-sugar transferases"/>
    <property type="match status" value="1"/>
</dbReference>
<evidence type="ECO:0000256" key="6">
    <source>
        <dbReference type="ARBA" id="ARBA00022692"/>
    </source>
</evidence>
<dbReference type="InterPro" id="IPR029044">
    <property type="entry name" value="Nucleotide-diphossugar_trans"/>
</dbReference>
<evidence type="ECO:0000256" key="8">
    <source>
        <dbReference type="ARBA" id="ARBA00023136"/>
    </source>
</evidence>
<comment type="caution">
    <text evidence="10">The sequence shown here is derived from an EMBL/GenBank/DDBJ whole genome shotgun (WGS) entry which is preliminary data.</text>
</comment>
<evidence type="ECO:0000256" key="7">
    <source>
        <dbReference type="ARBA" id="ARBA00022989"/>
    </source>
</evidence>
<evidence type="ECO:0000256" key="2">
    <source>
        <dbReference type="ARBA" id="ARBA00012543"/>
    </source>
</evidence>
<keyword evidence="11" id="KW-1185">Reference proteome</keyword>
<keyword evidence="7" id="KW-1133">Transmembrane helix</keyword>
<dbReference type="Proteomes" id="UP001295684">
    <property type="component" value="Unassembled WGS sequence"/>
</dbReference>
<evidence type="ECO:0000256" key="5">
    <source>
        <dbReference type="ARBA" id="ARBA00022679"/>
    </source>
</evidence>
<evidence type="ECO:0000256" key="1">
    <source>
        <dbReference type="ARBA" id="ARBA00004651"/>
    </source>
</evidence>
<evidence type="ECO:0000313" key="11">
    <source>
        <dbReference type="Proteomes" id="UP001295684"/>
    </source>
</evidence>
<dbReference type="GO" id="GO:0071555">
    <property type="term" value="P:cell wall organization"/>
    <property type="evidence" value="ECO:0007669"/>
    <property type="project" value="UniProtKB-KW"/>
</dbReference>
<dbReference type="GO" id="GO:0006031">
    <property type="term" value="P:chitin biosynthetic process"/>
    <property type="evidence" value="ECO:0007669"/>
    <property type="project" value="TreeGrafter"/>
</dbReference>
<dbReference type="InterPro" id="IPR004835">
    <property type="entry name" value="Chitin_synth"/>
</dbReference>
<reference evidence="10" key="1">
    <citation type="submission" date="2023-07" db="EMBL/GenBank/DDBJ databases">
        <authorList>
            <consortium name="AG Swart"/>
            <person name="Singh M."/>
            <person name="Singh A."/>
            <person name="Seah K."/>
            <person name="Emmerich C."/>
        </authorList>
    </citation>
    <scope>NUCLEOTIDE SEQUENCE</scope>
    <source>
        <strain evidence="10">DP1</strain>
    </source>
</reference>
<keyword evidence="6" id="KW-0812">Transmembrane</keyword>
<dbReference type="EMBL" id="CAMPGE010012496">
    <property type="protein sequence ID" value="CAI2371267.1"/>
    <property type="molecule type" value="Genomic_DNA"/>
</dbReference>
<evidence type="ECO:0000256" key="4">
    <source>
        <dbReference type="ARBA" id="ARBA00022676"/>
    </source>
</evidence>
<dbReference type="GO" id="GO:0005886">
    <property type="term" value="C:plasma membrane"/>
    <property type="evidence" value="ECO:0007669"/>
    <property type="project" value="UniProtKB-SubCell"/>
</dbReference>
<gene>
    <name evidence="10" type="ORF">ECRASSUSDP1_LOCUS12587</name>
</gene>
<organism evidence="10 11">
    <name type="scientific">Euplotes crassus</name>
    <dbReference type="NCBI Taxonomy" id="5936"/>
    <lineage>
        <taxon>Eukaryota</taxon>
        <taxon>Sar</taxon>
        <taxon>Alveolata</taxon>
        <taxon>Ciliophora</taxon>
        <taxon>Intramacronucleata</taxon>
        <taxon>Spirotrichea</taxon>
        <taxon>Hypotrichia</taxon>
        <taxon>Euplotida</taxon>
        <taxon>Euplotidae</taxon>
        <taxon>Moneuplotes</taxon>
    </lineage>
</organism>
<keyword evidence="8" id="KW-0472">Membrane</keyword>
<evidence type="ECO:0000313" key="10">
    <source>
        <dbReference type="EMBL" id="CAI2371267.1"/>
    </source>
</evidence>
<sequence>MLDLVGYGFLILKICKVCSEFWRDRIVWTLREVMIFRGLLLRLCQCILLKIEEYNSLVCLKCKTQDYEQYDNKLMEYSGRGEEYPINFSELVESTEVNSMLSSQSKKEIHQAFCITMYNEPYIQVLQSLAGVYRSYYELLEINKKYKNKFCIVIICDGYEIFTKSNPERGSMDNCDRFKEAGLYDPRRSIYYWKSRNLPDDKYEKAEQKYEYADISYLDQLKYDPKEFVDVEFNTSNLAHCYSKSMRIEDFMKGLSHSEQEGFRIDKLSVNDYLYGNHDQRRIKSWKYASMPIDVHLVIKHANRGKIESHLWFFKGFCSTINPNFATIIDAGTITMWNSISHLTQFMECSPDTGAVCGEIEVMLNEKNIDGSEVTFFQSILLRSQYVEYKLGHYLDKSAESLFGYISVLPGAFSMFRWNCVKDQPLEEFLRGISISDPSKPYPSCPEGNKFLAEDRIMPFEIISKKSQSYVIKYVPGCKALTDAPSDFKVLMKQRRRWFNGSLFATLYVLTNPWKVCNRKGVCR</sequence>
<protein>
    <recommendedName>
        <fullName evidence="2">chitin synthase</fullName>
        <ecNumber evidence="2">2.4.1.16</ecNumber>
    </recommendedName>
</protein>
<dbReference type="AlphaFoldDB" id="A0AAD1UM52"/>
<evidence type="ECO:0000256" key="9">
    <source>
        <dbReference type="ARBA" id="ARBA00023316"/>
    </source>
</evidence>
<keyword evidence="5" id="KW-0808">Transferase</keyword>
<evidence type="ECO:0000256" key="3">
    <source>
        <dbReference type="ARBA" id="ARBA00022475"/>
    </source>
</evidence>